<dbReference type="SUPFAM" id="SSF63501">
    <property type="entry name" value="Frizzled cysteine-rich domain"/>
    <property type="match status" value="1"/>
</dbReference>
<dbReference type="Gene3D" id="1.10.2000.10">
    <property type="entry name" value="Frizzled cysteine-rich domain"/>
    <property type="match status" value="1"/>
</dbReference>
<dbReference type="CDD" id="cd03580">
    <property type="entry name" value="NTR_Sfrp1_like"/>
    <property type="match status" value="1"/>
</dbReference>
<keyword evidence="7" id="KW-0221">Differentiation</keyword>
<sequence length="282" mass="31288">MVVALQLLLAPISGMFLDGQWDPRSSSRCVTIPRNMALCQGLGYTTMRLPNLLGHESPAEATQQSASWVPLLARECHPHARVFLCSLFAPVCLDRFISPCRSLCESVRNSCAPIMGCYGYPWPRILQCDQFPRDHLIVSTPIPSSPAVPQASCRDCELEEAASAKELLHIFCKSDFVVKLRLMRLNSSASALAKFSLGSRLEVLKHGPLLGGEMRGRLALWLERDATCVGNLSRHHPDGGTFLLTGSVTGERLLVNKAFSWSKRQRHLATAARKWKQHRCRG</sequence>
<dbReference type="PANTHER" id="PTHR11309">
    <property type="entry name" value="FRIZZLED"/>
    <property type="match status" value="1"/>
</dbReference>
<keyword evidence="14" id="KW-1185">Reference proteome</keyword>
<feature type="domain" description="FZ" evidence="11">
    <location>
        <begin position="24"/>
        <end position="156"/>
    </location>
</feature>
<evidence type="ECO:0000256" key="2">
    <source>
        <dbReference type="ARBA" id="ARBA00010054"/>
    </source>
</evidence>
<evidence type="ECO:0000256" key="9">
    <source>
        <dbReference type="PROSITE-ProRule" id="PRU00090"/>
    </source>
</evidence>
<feature type="signal peptide" evidence="10">
    <location>
        <begin position="1"/>
        <end position="19"/>
    </location>
</feature>
<dbReference type="Proteomes" id="UP000694580">
    <property type="component" value="Chromosome 10"/>
</dbReference>
<dbReference type="FunFam" id="1.10.2000.10:FF:000001">
    <property type="entry name" value="secreted frizzled-related protein 2"/>
    <property type="match status" value="1"/>
</dbReference>
<dbReference type="AlphaFoldDB" id="A0AAY4CL30"/>
<reference evidence="13" key="2">
    <citation type="submission" date="2025-08" db="UniProtKB">
        <authorList>
            <consortium name="Ensembl"/>
        </authorList>
    </citation>
    <scope>IDENTIFICATION</scope>
</reference>
<comment type="subcellular location">
    <subcellularLocation>
        <location evidence="1">Secreted</location>
    </subcellularLocation>
</comment>
<name>A0AAY4CL30_9TELE</name>
<organism evidence="13 14">
    <name type="scientific">Denticeps clupeoides</name>
    <name type="common">denticle herring</name>
    <dbReference type="NCBI Taxonomy" id="299321"/>
    <lineage>
        <taxon>Eukaryota</taxon>
        <taxon>Metazoa</taxon>
        <taxon>Chordata</taxon>
        <taxon>Craniata</taxon>
        <taxon>Vertebrata</taxon>
        <taxon>Euteleostomi</taxon>
        <taxon>Actinopterygii</taxon>
        <taxon>Neopterygii</taxon>
        <taxon>Teleostei</taxon>
        <taxon>Clupei</taxon>
        <taxon>Clupeiformes</taxon>
        <taxon>Denticipitoidei</taxon>
        <taxon>Denticipitidae</taxon>
        <taxon>Denticeps</taxon>
    </lineage>
</organism>
<dbReference type="InterPro" id="IPR020067">
    <property type="entry name" value="Frizzled_dom"/>
</dbReference>
<keyword evidence="5" id="KW-0879">Wnt signaling pathway</keyword>
<dbReference type="Ensembl" id="ENSDCDT00010041854.1">
    <property type="protein sequence ID" value="ENSDCDP00010033833.1"/>
    <property type="gene ID" value="ENSDCDG00010021501.1"/>
</dbReference>
<evidence type="ECO:0000256" key="7">
    <source>
        <dbReference type="ARBA" id="ARBA00022782"/>
    </source>
</evidence>
<dbReference type="InterPro" id="IPR001134">
    <property type="entry name" value="Netrin_domain"/>
</dbReference>
<dbReference type="Pfam" id="PF01392">
    <property type="entry name" value="Fz"/>
    <property type="match status" value="1"/>
</dbReference>
<dbReference type="GO" id="GO:0005615">
    <property type="term" value="C:extracellular space"/>
    <property type="evidence" value="ECO:0007669"/>
    <property type="project" value="TreeGrafter"/>
</dbReference>
<dbReference type="GO" id="GO:0035567">
    <property type="term" value="P:non-canonical Wnt signaling pathway"/>
    <property type="evidence" value="ECO:0007669"/>
    <property type="project" value="TreeGrafter"/>
</dbReference>
<evidence type="ECO:0000256" key="1">
    <source>
        <dbReference type="ARBA" id="ARBA00004613"/>
    </source>
</evidence>
<keyword evidence="6 10" id="KW-0732">Signal</keyword>
<reference evidence="13 14" key="1">
    <citation type="submission" date="2020-06" db="EMBL/GenBank/DDBJ databases">
        <authorList>
            <consortium name="Wellcome Sanger Institute Data Sharing"/>
        </authorList>
    </citation>
    <scope>NUCLEOTIDE SEQUENCE [LARGE SCALE GENOMIC DNA]</scope>
</reference>
<dbReference type="PANTHER" id="PTHR11309:SF133">
    <property type="entry name" value="SECRETED FRIZZLED-RELATED PROTEIN 5"/>
    <property type="match status" value="1"/>
</dbReference>
<feature type="disulfide bond" evidence="9">
    <location>
        <begin position="104"/>
        <end position="128"/>
    </location>
</feature>
<gene>
    <name evidence="13" type="primary">GP9</name>
</gene>
<evidence type="ECO:0000313" key="13">
    <source>
        <dbReference type="Ensembl" id="ENSDCDP00010033833.1"/>
    </source>
</evidence>
<proteinExistence type="inferred from homology"/>
<evidence type="ECO:0000313" key="14">
    <source>
        <dbReference type="Proteomes" id="UP000694580"/>
    </source>
</evidence>
<reference evidence="13" key="3">
    <citation type="submission" date="2025-09" db="UniProtKB">
        <authorList>
            <consortium name="Ensembl"/>
        </authorList>
    </citation>
    <scope>IDENTIFICATION</scope>
</reference>
<evidence type="ECO:0000256" key="3">
    <source>
        <dbReference type="ARBA" id="ARBA00022473"/>
    </source>
</evidence>
<comment type="similarity">
    <text evidence="2">Belongs to the secreted frizzled-related protein (sFRP) family.</text>
</comment>
<dbReference type="GeneTree" id="ENSGT00940000164203"/>
<evidence type="ECO:0000256" key="5">
    <source>
        <dbReference type="ARBA" id="ARBA00022687"/>
    </source>
</evidence>
<dbReference type="InterPro" id="IPR015526">
    <property type="entry name" value="Frizzled/SFRP"/>
</dbReference>
<evidence type="ECO:0000256" key="8">
    <source>
        <dbReference type="ARBA" id="ARBA00023157"/>
    </source>
</evidence>
<feature type="disulfide bond" evidence="9">
    <location>
        <begin position="39"/>
        <end position="85"/>
    </location>
</feature>
<comment type="caution">
    <text evidence="9">Lacks conserved residue(s) required for the propagation of feature annotation.</text>
</comment>
<dbReference type="GO" id="GO:0060070">
    <property type="term" value="P:canonical Wnt signaling pathway"/>
    <property type="evidence" value="ECO:0007669"/>
    <property type="project" value="TreeGrafter"/>
</dbReference>
<feature type="chain" id="PRO_5044328572" description="SFRP5 protein" evidence="10">
    <location>
        <begin position="20"/>
        <end position="282"/>
    </location>
</feature>
<dbReference type="PROSITE" id="PS50038">
    <property type="entry name" value="FZ"/>
    <property type="match status" value="1"/>
</dbReference>
<dbReference type="GO" id="GO:0017147">
    <property type="term" value="F:Wnt-protein binding"/>
    <property type="evidence" value="ECO:0007669"/>
    <property type="project" value="TreeGrafter"/>
</dbReference>
<dbReference type="GO" id="GO:0030154">
    <property type="term" value="P:cell differentiation"/>
    <property type="evidence" value="ECO:0007669"/>
    <property type="project" value="UniProtKB-KW"/>
</dbReference>
<evidence type="ECO:0000256" key="6">
    <source>
        <dbReference type="ARBA" id="ARBA00022729"/>
    </source>
</evidence>
<keyword evidence="4" id="KW-0964">Secreted</keyword>
<keyword evidence="3" id="KW-0217">Developmental protein</keyword>
<dbReference type="SMART" id="SM00063">
    <property type="entry name" value="FRI"/>
    <property type="match status" value="1"/>
</dbReference>
<evidence type="ECO:0000256" key="4">
    <source>
        <dbReference type="ARBA" id="ARBA00022525"/>
    </source>
</evidence>
<dbReference type="InterPro" id="IPR036790">
    <property type="entry name" value="Frizzled_dom_sf"/>
</dbReference>
<dbReference type="PROSITE" id="PS50189">
    <property type="entry name" value="NTR"/>
    <property type="match status" value="1"/>
</dbReference>
<evidence type="ECO:0008006" key="15">
    <source>
        <dbReference type="Google" id="ProtNLM"/>
    </source>
</evidence>
<accession>A0AAY4CL30</accession>
<keyword evidence="8 9" id="KW-1015">Disulfide bond</keyword>
<evidence type="ECO:0000259" key="11">
    <source>
        <dbReference type="PROSITE" id="PS50038"/>
    </source>
</evidence>
<evidence type="ECO:0000256" key="10">
    <source>
        <dbReference type="SAM" id="SignalP"/>
    </source>
</evidence>
<protein>
    <recommendedName>
        <fullName evidence="15">SFRP5 protein</fullName>
    </recommendedName>
</protein>
<evidence type="ECO:0000259" key="12">
    <source>
        <dbReference type="PROSITE" id="PS50189"/>
    </source>
</evidence>
<feature type="domain" description="NTR" evidence="12">
    <location>
        <begin position="153"/>
        <end position="280"/>
    </location>
</feature>